<dbReference type="Gene3D" id="3.30.420.40">
    <property type="match status" value="2"/>
</dbReference>
<name>A0A0B4XA67_9HYPH</name>
<dbReference type="PANTHER" id="PTHR43190">
    <property type="entry name" value="N-ACETYL-D-GLUCOSAMINE KINASE"/>
    <property type="match status" value="1"/>
</dbReference>
<dbReference type="InterPro" id="IPR002731">
    <property type="entry name" value="ATPase_BadF"/>
</dbReference>
<dbReference type="HOGENOM" id="CLU_016274_2_0_5"/>
<organism evidence="2 3">
    <name type="scientific">Rhizobium gallicum bv. gallicum R602sp</name>
    <dbReference type="NCBI Taxonomy" id="1041138"/>
    <lineage>
        <taxon>Bacteria</taxon>
        <taxon>Pseudomonadati</taxon>
        <taxon>Pseudomonadota</taxon>
        <taxon>Alphaproteobacteria</taxon>
        <taxon>Hyphomicrobiales</taxon>
        <taxon>Rhizobiaceae</taxon>
        <taxon>Rhizobium/Agrobacterium group</taxon>
        <taxon>Rhizobium</taxon>
    </lineage>
</organism>
<geneLocation type="plasmid" evidence="2 3">
    <name>pRgalR602b</name>
</geneLocation>
<dbReference type="InterPro" id="IPR043129">
    <property type="entry name" value="ATPase_NBD"/>
</dbReference>
<dbReference type="SUPFAM" id="SSF53067">
    <property type="entry name" value="Actin-like ATPase domain"/>
    <property type="match status" value="2"/>
</dbReference>
<dbReference type="Proteomes" id="UP000031368">
    <property type="component" value="Plasmid pRgalR602b"/>
</dbReference>
<dbReference type="PANTHER" id="PTHR43190:SF3">
    <property type="entry name" value="N-ACETYL-D-GLUCOSAMINE KINASE"/>
    <property type="match status" value="1"/>
</dbReference>
<dbReference type="GO" id="GO:0016301">
    <property type="term" value="F:kinase activity"/>
    <property type="evidence" value="ECO:0007669"/>
    <property type="project" value="UniProtKB-KW"/>
</dbReference>
<keyword evidence="3" id="KW-1185">Reference proteome</keyword>
<proteinExistence type="predicted"/>
<accession>A0A0B4XA67</accession>
<dbReference type="KEGG" id="rga:RGR602_PB00106"/>
<keyword evidence="2" id="KW-0614">Plasmid</keyword>
<protein>
    <submittedName>
        <fullName evidence="2">N-acetylglucosamine kinase protein</fullName>
    </submittedName>
</protein>
<dbReference type="RefSeq" id="WP_040114152.1">
    <property type="nucleotide sequence ID" value="NZ_CP006879.1"/>
</dbReference>
<evidence type="ECO:0000313" key="2">
    <source>
        <dbReference type="EMBL" id="AJD43645.1"/>
    </source>
</evidence>
<sequence length="295" mass="31168">MTYLIGIDGGGTSCRAAVADRDGRILGRAKSGAANILSDPDTALQNIIEGARAAFVEAGLDPAGITKCFAVLGLAGHNVGDAVHYVRRSLPFAEAHIESDGLIALQGALGDKDGAVAILGTGTIYIERQGQNVRYIGGWGFTIGDLGSGARIGHALLQETLLVHDGIHAPSPLTSSVLAEFHNDPREIVEFARLAKPGDFGRFAPRVFEHAERGDVIATLLLATAVWSIDEVLDRLVAQGTQKVCLLGGLAPLYLRWIAKRHQSRLTEPEADALTGAVALALARYGVDRSSAHER</sequence>
<dbReference type="CDD" id="cd24082">
    <property type="entry name" value="ASKHA_NBD_GspK-like"/>
    <property type="match status" value="1"/>
</dbReference>
<reference evidence="2 3" key="1">
    <citation type="submission" date="2013-11" db="EMBL/GenBank/DDBJ databases">
        <title>Complete genome sequence of Rhizobium gallicum bv. gallicum R602.</title>
        <authorList>
            <person name="Bustos P."/>
            <person name="Santamaria R.I."/>
            <person name="Lozano L."/>
            <person name="Acosta J.L."/>
            <person name="Ormeno-Orrillo E."/>
            <person name="Rogel M.A."/>
            <person name="Romero D."/>
            <person name="Cevallos M.A."/>
            <person name="Martinez-Romero E."/>
            <person name="Gonzalez V."/>
        </authorList>
    </citation>
    <scope>NUCLEOTIDE SEQUENCE [LARGE SCALE GENOMIC DNA]</scope>
    <source>
        <strain evidence="2 3">R602</strain>
        <plasmid evidence="2 3">pRgalR602b</plasmid>
    </source>
</reference>
<dbReference type="Pfam" id="PF01869">
    <property type="entry name" value="BcrAD_BadFG"/>
    <property type="match status" value="1"/>
</dbReference>
<keyword evidence="2" id="KW-0808">Transferase</keyword>
<dbReference type="InterPro" id="IPR052519">
    <property type="entry name" value="Euk-type_GlcNAc_Kinase"/>
</dbReference>
<keyword evidence="2" id="KW-0418">Kinase</keyword>
<gene>
    <name evidence="2" type="ORF">RGR602_PB00106</name>
</gene>
<dbReference type="AlphaFoldDB" id="A0A0B4XA67"/>
<evidence type="ECO:0000313" key="3">
    <source>
        <dbReference type="Proteomes" id="UP000031368"/>
    </source>
</evidence>
<evidence type="ECO:0000259" key="1">
    <source>
        <dbReference type="Pfam" id="PF01869"/>
    </source>
</evidence>
<feature type="domain" description="ATPase BadF/BadG/BcrA/BcrD type" evidence="1">
    <location>
        <begin position="5"/>
        <end position="278"/>
    </location>
</feature>
<dbReference type="EMBL" id="CP006879">
    <property type="protein sequence ID" value="AJD43645.1"/>
    <property type="molecule type" value="Genomic_DNA"/>
</dbReference>